<feature type="active site" evidence="9">
    <location>
        <position position="298"/>
    </location>
</feature>
<evidence type="ECO:0000256" key="1">
    <source>
        <dbReference type="ARBA" id="ARBA00001585"/>
    </source>
</evidence>
<evidence type="ECO:0000259" key="11">
    <source>
        <dbReference type="Pfam" id="PF00561"/>
    </source>
</evidence>
<gene>
    <name evidence="12" type="ORF">BCV69DRAFT_299848</name>
</gene>
<proteinExistence type="inferred from homology"/>
<dbReference type="Proteomes" id="UP000245942">
    <property type="component" value="Unassembled WGS sequence"/>
</dbReference>
<keyword evidence="5 8" id="KW-0963">Cytoplasm</keyword>
<dbReference type="GeneID" id="37016110"/>
<dbReference type="GO" id="GO:0004177">
    <property type="term" value="F:aminopeptidase activity"/>
    <property type="evidence" value="ECO:0007669"/>
    <property type="project" value="UniProtKB-UniRule"/>
</dbReference>
<evidence type="ECO:0000256" key="6">
    <source>
        <dbReference type="ARBA" id="ARBA00022670"/>
    </source>
</evidence>
<dbReference type="SUPFAM" id="SSF53474">
    <property type="entry name" value="alpha/beta-Hydrolases"/>
    <property type="match status" value="1"/>
</dbReference>
<dbReference type="PRINTS" id="PR00111">
    <property type="entry name" value="ABHYDROLASE"/>
</dbReference>
<evidence type="ECO:0000256" key="7">
    <source>
        <dbReference type="ARBA" id="ARBA00022801"/>
    </source>
</evidence>
<evidence type="ECO:0000313" key="13">
    <source>
        <dbReference type="Proteomes" id="UP000245942"/>
    </source>
</evidence>
<dbReference type="Pfam" id="PF00561">
    <property type="entry name" value="Abhydrolase_1"/>
    <property type="match status" value="1"/>
</dbReference>
<keyword evidence="13" id="KW-1185">Reference proteome</keyword>
<dbReference type="EC" id="3.4.11.5" evidence="8 10"/>
<dbReference type="InterPro" id="IPR029058">
    <property type="entry name" value="AB_hydrolase_fold"/>
</dbReference>
<comment type="subcellular location">
    <subcellularLocation>
        <location evidence="2 8">Cytoplasm</location>
    </subcellularLocation>
</comment>
<dbReference type="InterPro" id="IPR005944">
    <property type="entry name" value="Pro_iminopeptidase"/>
</dbReference>
<dbReference type="STRING" id="1684307.A0A316U6L1"/>
<dbReference type="PANTHER" id="PTHR43722:SF1">
    <property type="entry name" value="PROLINE IMINOPEPTIDASE"/>
    <property type="match status" value="1"/>
</dbReference>
<dbReference type="InterPro" id="IPR000073">
    <property type="entry name" value="AB_hydrolase_1"/>
</dbReference>
<evidence type="ECO:0000313" key="12">
    <source>
        <dbReference type="EMBL" id="PWN20101.1"/>
    </source>
</evidence>
<evidence type="ECO:0000256" key="2">
    <source>
        <dbReference type="ARBA" id="ARBA00004496"/>
    </source>
</evidence>
<protein>
    <recommendedName>
        <fullName evidence="8 10">Proline iminopeptidase</fullName>
        <shortName evidence="8">PIP</shortName>
        <ecNumber evidence="8 10">3.4.11.5</ecNumber>
    </recommendedName>
    <alternativeName>
        <fullName evidence="8">Prolyl aminopeptidase</fullName>
    </alternativeName>
</protein>
<comment type="similarity">
    <text evidence="3 8 10">Belongs to the peptidase S33 family.</text>
</comment>
<dbReference type="PRINTS" id="PR00793">
    <property type="entry name" value="PROAMNOPTASE"/>
</dbReference>
<dbReference type="RefSeq" id="XP_025347261.1">
    <property type="nucleotide sequence ID" value="XM_025494376.1"/>
</dbReference>
<comment type="catalytic activity">
    <reaction evidence="1 8 10">
        <text>Release of N-terminal proline from a peptide.</text>
        <dbReference type="EC" id="3.4.11.5"/>
    </reaction>
</comment>
<evidence type="ECO:0000256" key="8">
    <source>
        <dbReference type="PIRNR" id="PIRNR006431"/>
    </source>
</evidence>
<feature type="active site" description="Proton donor" evidence="9">
    <location>
        <position position="333"/>
    </location>
</feature>
<feature type="active site" description="Nucleophile" evidence="9">
    <location>
        <position position="141"/>
    </location>
</feature>
<feature type="domain" description="AB hydrolase-1" evidence="11">
    <location>
        <begin position="65"/>
        <end position="335"/>
    </location>
</feature>
<sequence>MSSAESNLPSYHPIARSLNAEKETLRQQYPPVQAYKTGTLKLPPTAEKSIEHEIYYELSGKEGGYPVVYLHGGPGGGISEGDRRWFDPQHYQILTFDQRGSGKSTPAAELEGNTTWDLVEDIERLRKEVMKVDKWHVFGGSWGSTLSLAYAQTHPERVSALILRGIFTLRRAELLFFYQEGSSFLWPEQFKPFLDHIPTDERDDMIAAYYKRLTSEDAQTRLEAARRWSTWENATSKLYLDEEHIKKGDDDKWALQFARIESHFFHNRGWMRDGQLLEKESIAKVAHIPTVVVQGRYDVVCPAKTAWDLREVWMQAPGGKDTLEFFLIPDAGHSAKEPGITDKLIYATDKFRSITS</sequence>
<evidence type="ECO:0000256" key="10">
    <source>
        <dbReference type="RuleBase" id="RU003421"/>
    </source>
</evidence>
<dbReference type="InterPro" id="IPR002410">
    <property type="entry name" value="Peptidase_S33"/>
</dbReference>
<dbReference type="PIRSF" id="PIRSF006431">
    <property type="entry name" value="Pept_S33"/>
    <property type="match status" value="1"/>
</dbReference>
<dbReference type="Gene3D" id="3.40.50.1820">
    <property type="entry name" value="alpha/beta hydrolase"/>
    <property type="match status" value="1"/>
</dbReference>
<dbReference type="AlphaFoldDB" id="A0A316U6L1"/>
<organism evidence="12 13">
    <name type="scientific">Pseudomicrostroma glucosiphilum</name>
    <dbReference type="NCBI Taxonomy" id="1684307"/>
    <lineage>
        <taxon>Eukaryota</taxon>
        <taxon>Fungi</taxon>
        <taxon>Dikarya</taxon>
        <taxon>Basidiomycota</taxon>
        <taxon>Ustilaginomycotina</taxon>
        <taxon>Exobasidiomycetes</taxon>
        <taxon>Microstromatales</taxon>
        <taxon>Microstromatales incertae sedis</taxon>
        <taxon>Pseudomicrostroma</taxon>
    </lineage>
</organism>
<name>A0A316U6L1_9BASI</name>
<dbReference type="OrthoDB" id="10249433at2759"/>
<keyword evidence="7 8" id="KW-0378">Hydrolase</keyword>
<evidence type="ECO:0000256" key="9">
    <source>
        <dbReference type="PIRSR" id="PIRSR006431-1"/>
    </source>
</evidence>
<dbReference type="NCBIfam" id="TIGR01249">
    <property type="entry name" value="pro_imino_pep_1"/>
    <property type="match status" value="1"/>
</dbReference>
<accession>A0A316U6L1</accession>
<keyword evidence="6 8" id="KW-0645">Protease</keyword>
<evidence type="ECO:0000256" key="5">
    <source>
        <dbReference type="ARBA" id="ARBA00022490"/>
    </source>
</evidence>
<dbReference type="GO" id="GO:0006508">
    <property type="term" value="P:proteolysis"/>
    <property type="evidence" value="ECO:0007669"/>
    <property type="project" value="UniProtKB-KW"/>
</dbReference>
<evidence type="ECO:0000256" key="3">
    <source>
        <dbReference type="ARBA" id="ARBA00010088"/>
    </source>
</evidence>
<dbReference type="PANTHER" id="PTHR43722">
    <property type="entry name" value="PROLINE IMINOPEPTIDASE"/>
    <property type="match status" value="1"/>
</dbReference>
<dbReference type="EMBL" id="KZ819329">
    <property type="protein sequence ID" value="PWN20101.1"/>
    <property type="molecule type" value="Genomic_DNA"/>
</dbReference>
<dbReference type="GO" id="GO:0005737">
    <property type="term" value="C:cytoplasm"/>
    <property type="evidence" value="ECO:0007669"/>
    <property type="project" value="UniProtKB-SubCell"/>
</dbReference>
<reference evidence="12 13" key="1">
    <citation type="journal article" date="2018" name="Mol. Biol. Evol.">
        <title>Broad Genomic Sampling Reveals a Smut Pathogenic Ancestry of the Fungal Clade Ustilaginomycotina.</title>
        <authorList>
            <person name="Kijpornyongpan T."/>
            <person name="Mondo S.J."/>
            <person name="Barry K."/>
            <person name="Sandor L."/>
            <person name="Lee J."/>
            <person name="Lipzen A."/>
            <person name="Pangilinan J."/>
            <person name="LaButti K."/>
            <person name="Hainaut M."/>
            <person name="Henrissat B."/>
            <person name="Grigoriev I.V."/>
            <person name="Spatafora J.W."/>
            <person name="Aime M.C."/>
        </authorList>
    </citation>
    <scope>NUCLEOTIDE SEQUENCE [LARGE SCALE GENOMIC DNA]</scope>
    <source>
        <strain evidence="12 13">MCA 4718</strain>
    </source>
</reference>
<keyword evidence="4 8" id="KW-0031">Aminopeptidase</keyword>
<evidence type="ECO:0000256" key="4">
    <source>
        <dbReference type="ARBA" id="ARBA00022438"/>
    </source>
</evidence>